<feature type="compositionally biased region" description="Polar residues" evidence="1">
    <location>
        <begin position="104"/>
        <end position="117"/>
    </location>
</feature>
<evidence type="ECO:0000313" key="3">
    <source>
        <dbReference type="Proteomes" id="UP000050794"/>
    </source>
</evidence>
<reference evidence="4" key="1">
    <citation type="submission" date="2016-06" db="UniProtKB">
        <authorList>
            <consortium name="WormBaseParasite"/>
        </authorList>
    </citation>
    <scope>IDENTIFICATION</scope>
</reference>
<accession>A0A183UYB0</accession>
<evidence type="ECO:0000313" key="4">
    <source>
        <dbReference type="WBParaSite" id="TCNE_0001348001-mRNA-1"/>
    </source>
</evidence>
<dbReference type="EMBL" id="UYWY01021742">
    <property type="protein sequence ID" value="VDM44801.1"/>
    <property type="molecule type" value="Genomic_DNA"/>
</dbReference>
<gene>
    <name evidence="2" type="ORF">TCNE_LOCUS13480</name>
</gene>
<evidence type="ECO:0000313" key="2">
    <source>
        <dbReference type="EMBL" id="VDM44801.1"/>
    </source>
</evidence>
<feature type="region of interest" description="Disordered" evidence="1">
    <location>
        <begin position="198"/>
        <end position="231"/>
    </location>
</feature>
<keyword evidence="3" id="KW-1185">Reference proteome</keyword>
<proteinExistence type="predicted"/>
<dbReference type="Proteomes" id="UP000050794">
    <property type="component" value="Unassembled WGS sequence"/>
</dbReference>
<organism evidence="3 4">
    <name type="scientific">Toxocara canis</name>
    <name type="common">Canine roundworm</name>
    <dbReference type="NCBI Taxonomy" id="6265"/>
    <lineage>
        <taxon>Eukaryota</taxon>
        <taxon>Metazoa</taxon>
        <taxon>Ecdysozoa</taxon>
        <taxon>Nematoda</taxon>
        <taxon>Chromadorea</taxon>
        <taxon>Rhabditida</taxon>
        <taxon>Spirurina</taxon>
        <taxon>Ascaridomorpha</taxon>
        <taxon>Ascaridoidea</taxon>
        <taxon>Toxocaridae</taxon>
        <taxon>Toxocara</taxon>
    </lineage>
</organism>
<name>A0A183UYB0_TOXCA</name>
<dbReference type="AlphaFoldDB" id="A0A183UYB0"/>
<protein>
    <submittedName>
        <fullName evidence="2 4">Uncharacterized protein</fullName>
    </submittedName>
</protein>
<feature type="compositionally biased region" description="Polar residues" evidence="1">
    <location>
        <begin position="149"/>
        <end position="184"/>
    </location>
</feature>
<feature type="region of interest" description="Disordered" evidence="1">
    <location>
        <begin position="91"/>
        <end position="184"/>
    </location>
</feature>
<sequence>MATEGENVTASTAENSGGEEVRPSEASTRDKAPPNIPEIKPAHELGVVEQQPSESDLAPTGEWLLTRPKGIADEDLFADVHSINSTSKEKADIFNTEDDDDDVGSTSSADEAETMQNTSTQQTTLASTSFFSEDTLPAEVTAADPFATTPRTLTFNGTARETESMQTKATTTEALPPTSQTTSDVIVTTELTTPALVVDQESSTAEEETSTIPRTEVTSESENRDEENTDESLFVGDKSLFNQEQTIRAFEELSTISHFRDEETPLPEPTLPGIVEVSEIAHTEAPEVRSDKTVLP</sequence>
<feature type="compositionally biased region" description="Basic and acidic residues" evidence="1">
    <location>
        <begin position="19"/>
        <end position="32"/>
    </location>
</feature>
<feature type="compositionally biased region" description="Low complexity" evidence="1">
    <location>
        <begin position="118"/>
        <end position="132"/>
    </location>
</feature>
<reference evidence="2 3" key="2">
    <citation type="submission" date="2018-11" db="EMBL/GenBank/DDBJ databases">
        <authorList>
            <consortium name="Pathogen Informatics"/>
        </authorList>
    </citation>
    <scope>NUCLEOTIDE SEQUENCE [LARGE SCALE GENOMIC DNA]</scope>
</reference>
<dbReference type="WBParaSite" id="TCNE_0001348001-mRNA-1">
    <property type="protein sequence ID" value="TCNE_0001348001-mRNA-1"/>
    <property type="gene ID" value="TCNE_0001348001"/>
</dbReference>
<feature type="compositionally biased region" description="Polar residues" evidence="1">
    <location>
        <begin position="1"/>
        <end position="15"/>
    </location>
</feature>
<feature type="region of interest" description="Disordered" evidence="1">
    <location>
        <begin position="1"/>
        <end position="61"/>
    </location>
</feature>
<evidence type="ECO:0000256" key="1">
    <source>
        <dbReference type="SAM" id="MobiDB-lite"/>
    </source>
</evidence>